<organism evidence="2 3">
    <name type="scientific">Crenobacter oryzisoli</name>
    <dbReference type="NCBI Taxonomy" id="3056844"/>
    <lineage>
        <taxon>Bacteria</taxon>
        <taxon>Pseudomonadati</taxon>
        <taxon>Pseudomonadota</taxon>
        <taxon>Betaproteobacteria</taxon>
        <taxon>Neisseriales</taxon>
        <taxon>Neisseriaceae</taxon>
        <taxon>Crenobacter</taxon>
    </lineage>
</organism>
<keyword evidence="3" id="KW-1185">Reference proteome</keyword>
<accession>A0ABT7XNN0</accession>
<dbReference type="RefSeq" id="WP_289830004.1">
    <property type="nucleotide sequence ID" value="NZ_JAUEDK010000017.1"/>
</dbReference>
<evidence type="ECO:0000256" key="1">
    <source>
        <dbReference type="SAM" id="MobiDB-lite"/>
    </source>
</evidence>
<reference evidence="2" key="1">
    <citation type="submission" date="2023-06" db="EMBL/GenBank/DDBJ databases">
        <authorList>
            <person name="Zhang S."/>
        </authorList>
    </citation>
    <scope>NUCLEOTIDE SEQUENCE</scope>
    <source>
        <strain evidence="2">SG2303</strain>
    </source>
</reference>
<sequence length="70" mass="8440">MRTVQKAYRPGYGGYVSEFTQFMNHYMEEHPEVVSDQHKGWYLLWDHKLDPEDPEQPKQDSVPIKGYDYF</sequence>
<evidence type="ECO:0000313" key="3">
    <source>
        <dbReference type="Proteomes" id="UP001168540"/>
    </source>
</evidence>
<feature type="region of interest" description="Disordered" evidence="1">
    <location>
        <begin position="51"/>
        <end position="70"/>
    </location>
</feature>
<proteinExistence type="predicted"/>
<dbReference type="EMBL" id="JAUEDK010000017">
    <property type="protein sequence ID" value="MDN0075397.1"/>
    <property type="molecule type" value="Genomic_DNA"/>
</dbReference>
<name>A0ABT7XNN0_9NEIS</name>
<dbReference type="InterPro" id="IPR021853">
    <property type="entry name" value="DUF3460"/>
</dbReference>
<gene>
    <name evidence="2" type="ORF">QU481_10895</name>
</gene>
<protein>
    <submittedName>
        <fullName evidence="2">DUF3460 family protein</fullName>
    </submittedName>
</protein>
<comment type="caution">
    <text evidence="2">The sequence shown here is derived from an EMBL/GenBank/DDBJ whole genome shotgun (WGS) entry which is preliminary data.</text>
</comment>
<evidence type="ECO:0000313" key="2">
    <source>
        <dbReference type="EMBL" id="MDN0075397.1"/>
    </source>
</evidence>
<dbReference type="Proteomes" id="UP001168540">
    <property type="component" value="Unassembled WGS sequence"/>
</dbReference>
<dbReference type="Pfam" id="PF11943">
    <property type="entry name" value="DUF3460"/>
    <property type="match status" value="1"/>
</dbReference>